<accession>A0A6J5T990</accession>
<protein>
    <submittedName>
        <fullName evidence="1">Uncharacterized protein</fullName>
    </submittedName>
</protein>
<dbReference type="EMBL" id="LR797823">
    <property type="protein sequence ID" value="CAB4241386.1"/>
    <property type="molecule type" value="Genomic_DNA"/>
</dbReference>
<organism evidence="1">
    <name type="scientific">uncultured Caudovirales phage</name>
    <dbReference type="NCBI Taxonomy" id="2100421"/>
    <lineage>
        <taxon>Viruses</taxon>
        <taxon>Duplodnaviria</taxon>
        <taxon>Heunggongvirae</taxon>
        <taxon>Uroviricota</taxon>
        <taxon>Caudoviricetes</taxon>
        <taxon>Peduoviridae</taxon>
        <taxon>Maltschvirus</taxon>
        <taxon>Maltschvirus maltsch</taxon>
    </lineage>
</organism>
<proteinExistence type="predicted"/>
<evidence type="ECO:0000313" key="1">
    <source>
        <dbReference type="EMBL" id="CAB4241386.1"/>
    </source>
</evidence>
<reference evidence="1" key="1">
    <citation type="submission" date="2020-05" db="EMBL/GenBank/DDBJ databases">
        <authorList>
            <person name="Chiriac C."/>
            <person name="Salcher M."/>
            <person name="Ghai R."/>
            <person name="Kavagutti S V."/>
        </authorList>
    </citation>
    <scope>NUCLEOTIDE SEQUENCE</scope>
</reference>
<gene>
    <name evidence="1" type="ORF">UFOVP67_72</name>
</gene>
<sequence>MKPASAKQKGRILQQRVTAKILEKFPQLTTRDVQSTPMGCPGEDIKLSELASKLFPYSVECKNKAKVAVYAFYDQAKSNANGLTPLVVVNQNRAQTPLVVIALDDFLKLLDTNF</sequence>
<name>A0A6J5T990_9CAUD</name>